<proteinExistence type="predicted"/>
<dbReference type="InterPro" id="IPR036179">
    <property type="entry name" value="Ig-like_dom_sf"/>
</dbReference>
<evidence type="ECO:0000256" key="1">
    <source>
        <dbReference type="SAM" id="Phobius"/>
    </source>
</evidence>
<evidence type="ECO:0000313" key="4">
    <source>
        <dbReference type="Proteomes" id="UP000472267"/>
    </source>
</evidence>
<keyword evidence="1" id="KW-0472">Membrane</keyword>
<dbReference type="PROSITE" id="PS50835">
    <property type="entry name" value="IG_LIKE"/>
    <property type="match status" value="2"/>
</dbReference>
<dbReference type="Pfam" id="PF13895">
    <property type="entry name" value="Ig_2"/>
    <property type="match status" value="1"/>
</dbReference>
<feature type="domain" description="Ig-like" evidence="2">
    <location>
        <begin position="138"/>
        <end position="211"/>
    </location>
</feature>
<dbReference type="InterPro" id="IPR003599">
    <property type="entry name" value="Ig_sub"/>
</dbReference>
<dbReference type="Ensembl" id="ENSSFAT00005012047.1">
    <property type="protein sequence ID" value="ENSSFAP00005011560.1"/>
    <property type="gene ID" value="ENSSFAG00005006454.1"/>
</dbReference>
<keyword evidence="1" id="KW-0812">Transmembrane</keyword>
<evidence type="ECO:0000259" key="2">
    <source>
        <dbReference type="PROSITE" id="PS50835"/>
    </source>
</evidence>
<organism evidence="3 4">
    <name type="scientific">Salarias fasciatus</name>
    <name type="common">Jewelled blenny</name>
    <name type="synonym">Blennius fasciatus</name>
    <dbReference type="NCBI Taxonomy" id="181472"/>
    <lineage>
        <taxon>Eukaryota</taxon>
        <taxon>Metazoa</taxon>
        <taxon>Chordata</taxon>
        <taxon>Craniata</taxon>
        <taxon>Vertebrata</taxon>
        <taxon>Euteleostomi</taxon>
        <taxon>Actinopterygii</taxon>
        <taxon>Neopterygii</taxon>
        <taxon>Teleostei</taxon>
        <taxon>Neoteleostei</taxon>
        <taxon>Acanthomorphata</taxon>
        <taxon>Ovalentaria</taxon>
        <taxon>Blenniimorphae</taxon>
        <taxon>Blenniiformes</taxon>
        <taxon>Blennioidei</taxon>
        <taxon>Blenniidae</taxon>
        <taxon>Salariinae</taxon>
        <taxon>Salarias</taxon>
    </lineage>
</organism>
<dbReference type="Pfam" id="PF07686">
    <property type="entry name" value="V-set"/>
    <property type="match status" value="1"/>
</dbReference>
<dbReference type="InParanoid" id="A0A672G3I2"/>
<dbReference type="InterPro" id="IPR013106">
    <property type="entry name" value="Ig_V-set"/>
</dbReference>
<keyword evidence="1" id="KW-1133">Transmembrane helix</keyword>
<dbReference type="SMART" id="SM00409">
    <property type="entry name" value="IG"/>
    <property type="match status" value="2"/>
</dbReference>
<dbReference type="OMA" id="FRADIRF"/>
<dbReference type="AlphaFoldDB" id="A0A672G3I2"/>
<reference evidence="3" key="3">
    <citation type="submission" date="2025-09" db="UniProtKB">
        <authorList>
            <consortium name="Ensembl"/>
        </authorList>
    </citation>
    <scope>IDENTIFICATION</scope>
</reference>
<sequence length="287" mass="31853">LACWPRFHNTAEIPNIIYPFTSTCAVEGSTVTLPCSFTPLTSVTEGRKTIYRKIVRVVWCRNHLICHGPTPTVYDSEIQRTSRFQYLGDMETVCTLQIWNIQSYDGGTFRFRMEVNDTVGHFTNRTGVTVKVSDGVQMEISSSGNHSELRKGGAVTLRCSSHCTTHRLEVTWFRDGHALPESGPALQLSPLSAEHSGNYTCRLKAKARTTSQPFSLKVEGLEGANPALIAGVTCGVLLAGVALIVSLVFIRRWEEFLYRHQSTSNILTTPAEPPCFRFRVNVVTAVV</sequence>
<reference evidence="3" key="1">
    <citation type="submission" date="2019-06" db="EMBL/GenBank/DDBJ databases">
        <authorList>
            <consortium name="Wellcome Sanger Institute Data Sharing"/>
        </authorList>
    </citation>
    <scope>NUCLEOTIDE SEQUENCE [LARGE SCALE GENOMIC DNA]</scope>
</reference>
<dbReference type="InterPro" id="IPR013783">
    <property type="entry name" value="Ig-like_fold"/>
</dbReference>
<dbReference type="Gene3D" id="2.60.40.10">
    <property type="entry name" value="Immunoglobulins"/>
    <property type="match status" value="2"/>
</dbReference>
<feature type="domain" description="Ig-like" evidence="2">
    <location>
        <begin position="14"/>
        <end position="109"/>
    </location>
</feature>
<accession>A0A672G3I2</accession>
<evidence type="ECO:0000313" key="3">
    <source>
        <dbReference type="Ensembl" id="ENSSFAP00005011560.1"/>
    </source>
</evidence>
<dbReference type="PANTHER" id="PTHR46013:SF4">
    <property type="entry name" value="B-CELL RECEPTOR CD22-RELATED"/>
    <property type="match status" value="1"/>
</dbReference>
<dbReference type="InterPro" id="IPR003598">
    <property type="entry name" value="Ig_sub2"/>
</dbReference>
<feature type="transmembrane region" description="Helical" evidence="1">
    <location>
        <begin position="227"/>
        <end position="250"/>
    </location>
</feature>
<dbReference type="SMART" id="SM00408">
    <property type="entry name" value="IGc2"/>
    <property type="match status" value="1"/>
</dbReference>
<protein>
    <recommendedName>
        <fullName evidence="2">Ig-like domain-containing protein</fullName>
    </recommendedName>
</protein>
<dbReference type="Proteomes" id="UP000472267">
    <property type="component" value="Chromosome 11"/>
</dbReference>
<dbReference type="SUPFAM" id="SSF48726">
    <property type="entry name" value="Immunoglobulin"/>
    <property type="match status" value="2"/>
</dbReference>
<dbReference type="PANTHER" id="PTHR46013">
    <property type="entry name" value="VASCULAR CELL ADHESION MOLECULE 1"/>
    <property type="match status" value="1"/>
</dbReference>
<reference evidence="3" key="2">
    <citation type="submission" date="2025-08" db="UniProtKB">
        <authorList>
            <consortium name="Ensembl"/>
        </authorList>
    </citation>
    <scope>IDENTIFICATION</scope>
</reference>
<name>A0A672G3I2_SALFA</name>
<keyword evidence="4" id="KW-1185">Reference proteome</keyword>
<dbReference type="InterPro" id="IPR007110">
    <property type="entry name" value="Ig-like_dom"/>
</dbReference>